<dbReference type="Gene3D" id="1.10.472.10">
    <property type="entry name" value="Cyclin-like"/>
    <property type="match status" value="1"/>
</dbReference>
<gene>
    <name evidence="3" type="ORF">NAES01612_LOCUS8722</name>
</gene>
<dbReference type="GO" id="GO:0016538">
    <property type="term" value="F:cyclin-dependent protein serine/threonine kinase regulator activity"/>
    <property type="evidence" value="ECO:0007669"/>
    <property type="project" value="InterPro"/>
</dbReference>
<keyword evidence="1" id="KW-0195">Cyclin</keyword>
<sequence length="265" mass="30142">MDETIPVDLDDHPPLERFIGNAATCTSQTYLKMGIRLNALLREHMSTLKISQVCVATAMVYVHSFYSKVPVDSEHHPLVVLATCLWLACKVENVLRSVKQMVKVFFPEEPNFEGRAKQLCRYELALCQLTDWMLNVPHPYAKLGNFFQTLEGSVRKRLQEVTGVLLNTSYASPFYLVFGENQSRFIGVILRPAVHVLGTEGFQINQTEILEKYPLDPKELTDIEKNAIRCLREVILLTDPNYSEIADAIDTVYLSDDKPESKNCE</sequence>
<dbReference type="SUPFAM" id="SSF47954">
    <property type="entry name" value="Cyclin-like"/>
    <property type="match status" value="1"/>
</dbReference>
<dbReference type="PANTHER" id="PTHR10026">
    <property type="entry name" value="CYCLIN"/>
    <property type="match status" value="1"/>
</dbReference>
<dbReference type="InterPro" id="IPR006671">
    <property type="entry name" value="Cyclin_N"/>
</dbReference>
<evidence type="ECO:0000313" key="3">
    <source>
        <dbReference type="EMBL" id="CAE2299804.1"/>
    </source>
</evidence>
<dbReference type="EMBL" id="HBKR01013155">
    <property type="protein sequence ID" value="CAE2299804.1"/>
    <property type="molecule type" value="Transcribed_RNA"/>
</dbReference>
<dbReference type="AlphaFoldDB" id="A0A7S4KMM0"/>
<feature type="domain" description="Cyclin-like" evidence="2">
    <location>
        <begin position="39"/>
        <end position="128"/>
    </location>
</feature>
<reference evidence="3" key="1">
    <citation type="submission" date="2021-01" db="EMBL/GenBank/DDBJ databases">
        <authorList>
            <person name="Corre E."/>
            <person name="Pelletier E."/>
            <person name="Niang G."/>
            <person name="Scheremetjew M."/>
            <person name="Finn R."/>
            <person name="Kale V."/>
            <person name="Holt S."/>
            <person name="Cochrane G."/>
            <person name="Meng A."/>
            <person name="Brown T."/>
            <person name="Cohen L."/>
        </authorList>
    </citation>
    <scope>NUCLEOTIDE SEQUENCE</scope>
    <source>
        <strain evidence="3">SoJaBio B1-5/56/2</strain>
    </source>
</reference>
<dbReference type="GO" id="GO:0006357">
    <property type="term" value="P:regulation of transcription by RNA polymerase II"/>
    <property type="evidence" value="ECO:0007669"/>
    <property type="project" value="InterPro"/>
</dbReference>
<proteinExistence type="inferred from homology"/>
<protein>
    <recommendedName>
        <fullName evidence="2">Cyclin-like domain-containing protein</fullName>
    </recommendedName>
</protein>
<evidence type="ECO:0000256" key="1">
    <source>
        <dbReference type="RuleBase" id="RU000383"/>
    </source>
</evidence>
<dbReference type="InterPro" id="IPR013763">
    <property type="entry name" value="Cyclin-like_dom"/>
</dbReference>
<evidence type="ECO:0000259" key="2">
    <source>
        <dbReference type="SMART" id="SM00385"/>
    </source>
</evidence>
<name>A0A7S4KMM0_9EUKA</name>
<dbReference type="InterPro" id="IPR043198">
    <property type="entry name" value="Cyclin/Ssn8"/>
</dbReference>
<dbReference type="InterPro" id="IPR036915">
    <property type="entry name" value="Cyclin-like_sf"/>
</dbReference>
<organism evidence="3">
    <name type="scientific">Paramoeba aestuarina</name>
    <dbReference type="NCBI Taxonomy" id="180227"/>
    <lineage>
        <taxon>Eukaryota</taxon>
        <taxon>Amoebozoa</taxon>
        <taxon>Discosea</taxon>
        <taxon>Flabellinia</taxon>
        <taxon>Dactylopodida</taxon>
        <taxon>Paramoebidae</taxon>
        <taxon>Paramoeba</taxon>
    </lineage>
</organism>
<accession>A0A7S4KMM0</accession>
<dbReference type="SMART" id="SM00385">
    <property type="entry name" value="CYCLIN"/>
    <property type="match status" value="1"/>
</dbReference>
<dbReference type="Pfam" id="PF00134">
    <property type="entry name" value="Cyclin_N"/>
    <property type="match status" value="1"/>
</dbReference>
<comment type="similarity">
    <text evidence="1">Belongs to the cyclin family.</text>
</comment>